<dbReference type="InterPro" id="IPR003959">
    <property type="entry name" value="ATPase_AAA_core"/>
</dbReference>
<organism evidence="2 3">
    <name type="scientific">Promicromonospora alba</name>
    <dbReference type="NCBI Taxonomy" id="1616110"/>
    <lineage>
        <taxon>Bacteria</taxon>
        <taxon>Bacillati</taxon>
        <taxon>Actinomycetota</taxon>
        <taxon>Actinomycetes</taxon>
        <taxon>Micrococcales</taxon>
        <taxon>Promicromonosporaceae</taxon>
        <taxon>Promicromonospora</taxon>
    </lineage>
</organism>
<dbReference type="PANTHER" id="PTHR40396">
    <property type="entry name" value="ATPASE-LIKE PROTEIN"/>
    <property type="match status" value="1"/>
</dbReference>
<feature type="domain" description="ATPase AAA-type core" evidence="1">
    <location>
        <begin position="44"/>
        <end position="385"/>
    </location>
</feature>
<dbReference type="Pfam" id="PF13304">
    <property type="entry name" value="AAA_21"/>
    <property type="match status" value="1"/>
</dbReference>
<evidence type="ECO:0000259" key="1">
    <source>
        <dbReference type="Pfam" id="PF13304"/>
    </source>
</evidence>
<dbReference type="EMBL" id="JBHSFI010000004">
    <property type="protein sequence ID" value="MFC4629539.1"/>
    <property type="molecule type" value="Genomic_DNA"/>
</dbReference>
<proteinExistence type="predicted"/>
<dbReference type="PANTHER" id="PTHR40396:SF1">
    <property type="entry name" value="ATPASE AAA-TYPE CORE DOMAIN-CONTAINING PROTEIN"/>
    <property type="match status" value="1"/>
</dbReference>
<name>A0ABV9HJT0_9MICO</name>
<evidence type="ECO:0000313" key="3">
    <source>
        <dbReference type="Proteomes" id="UP001596011"/>
    </source>
</evidence>
<sequence>MILLRFRVENHRSLRDEAVLSLVRPSMTTLHPKDGDWLGATTRVAGIYGANASGKSTVVDALKFFRAMVMNSATSWSLNNKLPQQPFLLDPETKDSQSGYAVDFVLNDMRYQYGFVIDQDAVHQEWLFDYPSTKHRVLFEREGHEFKFGRALLGAPRTHASATRHRELFLSKARSNGHELLGTLWSALVDRVVIADFSEQDRGLRLDEITKGITHGVIDLNDVITLLRVADIGIADVVIDELELPTGAELGKLMVAHYLAEFGKDPVDSQFGIVPSKRIDDSPSSVTARREVELVQRALMFRHLGHSGTFPLPLDAQSTGTLSWLTLALPALTILRQGGLLVVDEIDASLHPQLSQVILRMFKDPDYNRTGAQLVFTTHDTFLLSAQSDSMLTPEETWFTEKGRDGATSLFSLADFPTRADQNFAKRYLDGRYGAIPRTARSFLATLLDAEPRETADA</sequence>
<comment type="caution">
    <text evidence="2">The sequence shown here is derived from an EMBL/GenBank/DDBJ whole genome shotgun (WGS) entry which is preliminary data.</text>
</comment>
<evidence type="ECO:0000313" key="2">
    <source>
        <dbReference type="EMBL" id="MFC4629539.1"/>
    </source>
</evidence>
<dbReference type="Gene3D" id="3.40.50.300">
    <property type="entry name" value="P-loop containing nucleotide triphosphate hydrolases"/>
    <property type="match status" value="2"/>
</dbReference>
<keyword evidence="3" id="KW-1185">Reference proteome</keyword>
<dbReference type="RefSeq" id="WP_377136574.1">
    <property type="nucleotide sequence ID" value="NZ_JBHSFI010000004.1"/>
</dbReference>
<dbReference type="InterPro" id="IPR027417">
    <property type="entry name" value="P-loop_NTPase"/>
</dbReference>
<gene>
    <name evidence="2" type="ORF">ACFO6V_14935</name>
</gene>
<dbReference type="Proteomes" id="UP001596011">
    <property type="component" value="Unassembled WGS sequence"/>
</dbReference>
<accession>A0ABV9HJT0</accession>
<reference evidence="3" key="1">
    <citation type="journal article" date="2019" name="Int. J. Syst. Evol. Microbiol.">
        <title>The Global Catalogue of Microorganisms (GCM) 10K type strain sequencing project: providing services to taxonomists for standard genome sequencing and annotation.</title>
        <authorList>
            <consortium name="The Broad Institute Genomics Platform"/>
            <consortium name="The Broad Institute Genome Sequencing Center for Infectious Disease"/>
            <person name="Wu L."/>
            <person name="Ma J."/>
        </authorList>
    </citation>
    <scope>NUCLEOTIDE SEQUENCE [LARGE SCALE GENOMIC DNA]</scope>
    <source>
        <strain evidence="3">CCUG 42722</strain>
    </source>
</reference>
<protein>
    <submittedName>
        <fullName evidence="2">ATP/GTP-binding protein</fullName>
    </submittedName>
</protein>
<dbReference type="SUPFAM" id="SSF52540">
    <property type="entry name" value="P-loop containing nucleoside triphosphate hydrolases"/>
    <property type="match status" value="1"/>
</dbReference>